<comment type="similarity">
    <text evidence="10">Belongs to the glycosyl hydrolase 2 family. Beta-mannosidase B subfamily.</text>
</comment>
<evidence type="ECO:0000256" key="8">
    <source>
        <dbReference type="ARBA" id="ARBA00023180"/>
    </source>
</evidence>
<comment type="caution">
    <text evidence="17">The sequence shown here is derived from an EMBL/GenBank/DDBJ whole genome shotgun (WGS) entry which is preliminary data.</text>
</comment>
<dbReference type="PANTHER" id="PTHR43730">
    <property type="entry name" value="BETA-MANNOSIDASE"/>
    <property type="match status" value="1"/>
</dbReference>
<reference evidence="18" key="1">
    <citation type="journal article" date="2019" name="Int. J. Syst. Evol. Microbiol.">
        <title>The Global Catalogue of Microorganisms (GCM) 10K type strain sequencing project: providing services to taxonomists for standard genome sequencing and annotation.</title>
        <authorList>
            <consortium name="The Broad Institute Genomics Platform"/>
            <consortium name="The Broad Institute Genome Sequencing Center for Infectious Disease"/>
            <person name="Wu L."/>
            <person name="Ma J."/>
        </authorList>
    </citation>
    <scope>NUCLEOTIDE SEQUENCE [LARGE SCALE GENOMIC DNA]</scope>
    <source>
        <strain evidence="18">KCTC 52277</strain>
    </source>
</reference>
<dbReference type="Proteomes" id="UP001595621">
    <property type="component" value="Unassembled WGS sequence"/>
</dbReference>
<dbReference type="InterPro" id="IPR054593">
    <property type="entry name" value="Beta-mannosidase-like_N2"/>
</dbReference>
<comment type="subunit">
    <text evidence="4">Homodimer.</text>
</comment>
<evidence type="ECO:0000259" key="14">
    <source>
        <dbReference type="Pfam" id="PF17753"/>
    </source>
</evidence>
<dbReference type="Pfam" id="PF00703">
    <property type="entry name" value="Glyco_hydro_2"/>
    <property type="match status" value="1"/>
</dbReference>
<evidence type="ECO:0000259" key="15">
    <source>
        <dbReference type="Pfam" id="PF17786"/>
    </source>
</evidence>
<dbReference type="Pfam" id="PF17786">
    <property type="entry name" value="Mannosidase_ig"/>
    <property type="match status" value="1"/>
</dbReference>
<dbReference type="InterPro" id="IPR041625">
    <property type="entry name" value="Beta-mannosidase_Ig"/>
</dbReference>
<dbReference type="SUPFAM" id="SSF51445">
    <property type="entry name" value="(Trans)glycosidases"/>
    <property type="match status" value="1"/>
</dbReference>
<evidence type="ECO:0000256" key="5">
    <source>
        <dbReference type="ARBA" id="ARBA00012754"/>
    </source>
</evidence>
<dbReference type="Pfam" id="PF17753">
    <property type="entry name" value="Ig_mannosidase"/>
    <property type="match status" value="1"/>
</dbReference>
<evidence type="ECO:0000256" key="7">
    <source>
        <dbReference type="ARBA" id="ARBA00022801"/>
    </source>
</evidence>
<evidence type="ECO:0000256" key="9">
    <source>
        <dbReference type="ARBA" id="ARBA00023295"/>
    </source>
</evidence>
<evidence type="ECO:0000256" key="6">
    <source>
        <dbReference type="ARBA" id="ARBA00022525"/>
    </source>
</evidence>
<dbReference type="Gene3D" id="2.60.120.260">
    <property type="entry name" value="Galactose-binding domain-like"/>
    <property type="match status" value="1"/>
</dbReference>
<dbReference type="InterPro" id="IPR036156">
    <property type="entry name" value="Beta-gal/glucu_dom_sf"/>
</dbReference>
<accession>A0ABV7G8G6</accession>
<evidence type="ECO:0000256" key="4">
    <source>
        <dbReference type="ARBA" id="ARBA00011738"/>
    </source>
</evidence>
<evidence type="ECO:0000256" key="10">
    <source>
        <dbReference type="ARBA" id="ARBA00038429"/>
    </source>
</evidence>
<evidence type="ECO:0000313" key="18">
    <source>
        <dbReference type="Proteomes" id="UP001595621"/>
    </source>
</evidence>
<organism evidence="17 18">
    <name type="scientific">Shewanella submarina</name>
    <dbReference type="NCBI Taxonomy" id="2016376"/>
    <lineage>
        <taxon>Bacteria</taxon>
        <taxon>Pseudomonadati</taxon>
        <taxon>Pseudomonadota</taxon>
        <taxon>Gammaproteobacteria</taxon>
        <taxon>Alteromonadales</taxon>
        <taxon>Shewanellaceae</taxon>
        <taxon>Shewanella</taxon>
    </lineage>
</organism>
<evidence type="ECO:0000256" key="2">
    <source>
        <dbReference type="ARBA" id="ARBA00004613"/>
    </source>
</evidence>
<dbReference type="InterPro" id="IPR008979">
    <property type="entry name" value="Galactose-bd-like_sf"/>
</dbReference>
<dbReference type="EC" id="3.2.1.25" evidence="5"/>
<dbReference type="Gene3D" id="2.60.40.10">
    <property type="entry name" value="Immunoglobulins"/>
    <property type="match status" value="3"/>
</dbReference>
<feature type="domain" description="Beta-mannosidase-like galactose-binding" evidence="16">
    <location>
        <begin position="29"/>
        <end position="200"/>
    </location>
</feature>
<dbReference type="InterPro" id="IPR050887">
    <property type="entry name" value="Beta-mannosidase_GH2"/>
</dbReference>
<comment type="subcellular location">
    <subcellularLocation>
        <location evidence="2">Secreted</location>
    </subcellularLocation>
</comment>
<keyword evidence="8" id="KW-0325">Glycoprotein</keyword>
<proteinExistence type="inferred from homology"/>
<comment type="pathway">
    <text evidence="3">Glycan metabolism; N-glycan degradation.</text>
</comment>
<feature type="domain" description="Glycoside hydrolase family 2 immunoglobulin-like beta-sandwich" evidence="13">
    <location>
        <begin position="263"/>
        <end position="315"/>
    </location>
</feature>
<keyword evidence="7 17" id="KW-0378">Hydrolase</keyword>
<evidence type="ECO:0000256" key="12">
    <source>
        <dbReference type="ARBA" id="ARBA00041614"/>
    </source>
</evidence>
<evidence type="ECO:0000313" key="17">
    <source>
        <dbReference type="EMBL" id="MFC3137807.1"/>
    </source>
</evidence>
<keyword evidence="18" id="KW-1185">Reference proteome</keyword>
<dbReference type="PANTHER" id="PTHR43730:SF1">
    <property type="entry name" value="BETA-MANNOSIDASE"/>
    <property type="match status" value="1"/>
</dbReference>
<protein>
    <recommendedName>
        <fullName evidence="11">Beta-mannosidase B</fullName>
        <ecNumber evidence="5">3.2.1.25</ecNumber>
    </recommendedName>
    <alternativeName>
        <fullName evidence="12">Mannanase B</fullName>
    </alternativeName>
</protein>
<keyword evidence="6" id="KW-0964">Secreted</keyword>
<evidence type="ECO:0000259" key="13">
    <source>
        <dbReference type="Pfam" id="PF00703"/>
    </source>
</evidence>
<dbReference type="InterPro" id="IPR017853">
    <property type="entry name" value="GH"/>
</dbReference>
<dbReference type="RefSeq" id="WP_248934977.1">
    <property type="nucleotide sequence ID" value="NZ_JAKILF010000002.1"/>
</dbReference>
<dbReference type="InterPro" id="IPR041447">
    <property type="entry name" value="Mannosidase_ig"/>
</dbReference>
<evidence type="ECO:0000259" key="16">
    <source>
        <dbReference type="Pfam" id="PF22666"/>
    </source>
</evidence>
<dbReference type="Pfam" id="PF22666">
    <property type="entry name" value="Glyco_hydro_2_N2"/>
    <property type="match status" value="1"/>
</dbReference>
<evidence type="ECO:0000256" key="1">
    <source>
        <dbReference type="ARBA" id="ARBA00000829"/>
    </source>
</evidence>
<feature type="domain" description="Beta-mannosidase Ig-fold" evidence="14">
    <location>
        <begin position="767"/>
        <end position="833"/>
    </location>
</feature>
<comment type="catalytic activity">
    <reaction evidence="1">
        <text>Hydrolysis of terminal, non-reducing beta-D-mannose residues in beta-D-mannosides.</text>
        <dbReference type="EC" id="3.2.1.25"/>
    </reaction>
</comment>
<dbReference type="EMBL" id="JBHRTD010000006">
    <property type="protein sequence ID" value="MFC3137807.1"/>
    <property type="molecule type" value="Genomic_DNA"/>
</dbReference>
<dbReference type="InterPro" id="IPR013783">
    <property type="entry name" value="Ig-like_fold"/>
</dbReference>
<dbReference type="Gene3D" id="3.20.20.80">
    <property type="entry name" value="Glycosidases"/>
    <property type="match status" value="1"/>
</dbReference>
<dbReference type="InterPro" id="IPR006102">
    <property type="entry name" value="Ig-like_GH2"/>
</dbReference>
<dbReference type="SUPFAM" id="SSF49303">
    <property type="entry name" value="beta-Galactosidase/glucuronidase domain"/>
    <property type="match status" value="3"/>
</dbReference>
<dbReference type="SUPFAM" id="SSF49785">
    <property type="entry name" value="Galactose-binding domain-like"/>
    <property type="match status" value="1"/>
</dbReference>
<evidence type="ECO:0000256" key="11">
    <source>
        <dbReference type="ARBA" id="ARBA00041069"/>
    </source>
</evidence>
<gene>
    <name evidence="17" type="ORF">ACFOE0_06325</name>
</gene>
<dbReference type="GO" id="GO:0016787">
    <property type="term" value="F:hydrolase activity"/>
    <property type="evidence" value="ECO:0007669"/>
    <property type="project" value="UniProtKB-KW"/>
</dbReference>
<sequence>MTRIIRDRAEQGTSVNRSMIRRQTLCGDWLFSRQDEVDWLPARVPGCNYTDLMAAGVIPDPFYRDNEQKVQWVAEKNWVYRKAFILDKALFDKPAIQLVADGLDTFCEIFVNGQPLGNTRNMFLGYRFDCKALLRPGENEIELVFRSPLTTTRPFVEAAGFVYPAENDKSDDKLSVYCRKAPCQFGWDWGPRLVSSGIWRDIYLEGHELGRIADVQYVQHALNPRLAEFAFKLDTELAVDLPGEDCLMLQCWENPELDREVSFTAGARAQIELVMEDPELWWPNGAGDPFLYHFELRWYRGNRLVDSHEIAIGLRTIEVINRPDGDGESFLFRVNGRDLFMKGANYIPADAFPHRVGKQEYLASFDAALDANMNMLRVWGGGIYQDDEFYRLADEKGILIWQDFMFACSLYPADREFLSNVRAEAEYNIKRLRNHACIALWCGNNEVEMAIEHWQWPEKFDYGPELYERLKADYLKLFDQCLPRALQELDPGRFYLRSSPIGYWENEEFGKANHHYWGVWHGEQAFSEYRRCVPRFMSEFGFQSFPILDSVSQYTQAGDHQLASPVMVNHQKHPRGNQLILSYLAEDYPEARDFESLLYLSQVQQAEGLRQGFEAHRGNTPFCMGSLYWQFNDTWPGASWSGIDYFGRYKALHYQARRSFASELVFAELSGDEMSIKGVSDGRETFWGKLCVSLINFDGDLLWQQSSRISLAAGRARELMTLNPWQLWPELQPRNNLLVMTLVNDEGEIKAENQFYFVKPKHQMLKPADIQVTPILRYGELTVRLASDTLARQVYLSLPGLVGNFSDNFFDLLPGRSKEVSFKLAGADRDAMLEEVENLSCRTLQTSVIWPEDRE</sequence>
<keyword evidence="9" id="KW-0326">Glycosidase</keyword>
<name>A0ABV7G8G6_9GAMM</name>
<evidence type="ECO:0000256" key="3">
    <source>
        <dbReference type="ARBA" id="ARBA00004740"/>
    </source>
</evidence>
<feature type="domain" description="Mannosidase Ig/CBM-like" evidence="15">
    <location>
        <begin position="673"/>
        <end position="762"/>
    </location>
</feature>